<dbReference type="PIRSF" id="PIRSF021331">
    <property type="entry name" value="YkoF"/>
    <property type="match status" value="1"/>
</dbReference>
<dbReference type="RefSeq" id="WP_377349821.1">
    <property type="nucleotide sequence ID" value="NZ_JBHLTP010000013.1"/>
</dbReference>
<reference evidence="2 3" key="1">
    <citation type="submission" date="2024-09" db="EMBL/GenBank/DDBJ databases">
        <authorList>
            <person name="Sun Q."/>
            <person name="Mori K."/>
        </authorList>
    </citation>
    <scope>NUCLEOTIDE SEQUENCE [LARGE SCALE GENOMIC DNA]</scope>
    <source>
        <strain evidence="2 3">NCAIM B.02529</strain>
    </source>
</reference>
<organism evidence="2 3">
    <name type="scientific">Pontibacillus salicampi</name>
    <dbReference type="NCBI Taxonomy" id="1449801"/>
    <lineage>
        <taxon>Bacteria</taxon>
        <taxon>Bacillati</taxon>
        <taxon>Bacillota</taxon>
        <taxon>Bacilli</taxon>
        <taxon>Bacillales</taxon>
        <taxon>Bacillaceae</taxon>
        <taxon>Pontibacillus</taxon>
    </lineage>
</organism>
<dbReference type="InterPro" id="IPR015835">
    <property type="entry name" value="HMP/thiamine-bd"/>
</dbReference>
<dbReference type="SUPFAM" id="SSF89957">
    <property type="entry name" value="MTH1187/YkoF-like"/>
    <property type="match status" value="1"/>
</dbReference>
<evidence type="ECO:0000313" key="2">
    <source>
        <dbReference type="EMBL" id="MFC0525057.1"/>
    </source>
</evidence>
<keyword evidence="3" id="KW-1185">Reference proteome</keyword>
<sequence>MEQRVCGSNRIAGCNFAIYPMTDDFVQVIQSALKEVDTSKVWMETTDIGTCVRGRITHIFDVTKAAFLQAASTGHHVVFNATYSIGCPGDTSGDTYMAEDESPLNAANSQTIHQEAAGMFSLYPMGGGDYMDTIYSQIESMKQQGIEVSSVHYATRLDGDGNSIYNGLEQVFTDVEKNGSSHTVMTVTISANSPSTKGGKKE</sequence>
<feature type="domain" description="Thiamin/hydroxymethyl pyrimidine-binding YkoF putative" evidence="1">
    <location>
        <begin position="118"/>
        <end position="195"/>
    </location>
</feature>
<dbReference type="Gene3D" id="3.30.70.930">
    <property type="match status" value="2"/>
</dbReference>
<evidence type="ECO:0000259" key="1">
    <source>
        <dbReference type="Pfam" id="PF07615"/>
    </source>
</evidence>
<accession>A0ABV6LRL7</accession>
<dbReference type="InterPro" id="IPR011522">
    <property type="entry name" value="Thiamin/HMP-bd_put_YkoF"/>
</dbReference>
<evidence type="ECO:0000313" key="3">
    <source>
        <dbReference type="Proteomes" id="UP001589836"/>
    </source>
</evidence>
<feature type="domain" description="Thiamin/hydroxymethyl pyrimidine-binding YkoF putative" evidence="1">
    <location>
        <begin position="11"/>
        <end position="90"/>
    </location>
</feature>
<comment type="caution">
    <text evidence="2">The sequence shown here is derived from an EMBL/GenBank/DDBJ whole genome shotgun (WGS) entry which is preliminary data.</text>
</comment>
<dbReference type="InterPro" id="IPR029756">
    <property type="entry name" value="MTH1187/YkoF-like"/>
</dbReference>
<dbReference type="Proteomes" id="UP001589836">
    <property type="component" value="Unassembled WGS sequence"/>
</dbReference>
<proteinExistence type="predicted"/>
<name>A0ABV6LRL7_9BACI</name>
<protein>
    <submittedName>
        <fullName evidence="2">YkoF family thiamine/hydroxymethylpyrimidine-binding protein</fullName>
    </submittedName>
</protein>
<dbReference type="EMBL" id="JBHLTP010000013">
    <property type="protein sequence ID" value="MFC0525057.1"/>
    <property type="molecule type" value="Genomic_DNA"/>
</dbReference>
<dbReference type="Pfam" id="PF07615">
    <property type="entry name" value="Ykof"/>
    <property type="match status" value="2"/>
</dbReference>
<gene>
    <name evidence="2" type="ORF">ACFFGV_15865</name>
</gene>